<evidence type="ECO:0000313" key="11">
    <source>
        <dbReference type="EMBL" id="KAF4955933.1"/>
    </source>
</evidence>
<dbReference type="InterPro" id="IPR011249">
    <property type="entry name" value="Metalloenz_LuxS/M16"/>
</dbReference>
<feature type="domain" description="Peptidase M16 C-terminal" evidence="9">
    <location>
        <begin position="729"/>
        <end position="908"/>
    </location>
</feature>
<evidence type="ECO:0000256" key="3">
    <source>
        <dbReference type="ARBA" id="ARBA00022723"/>
    </source>
</evidence>
<dbReference type="GO" id="GO:0046872">
    <property type="term" value="F:metal ion binding"/>
    <property type="evidence" value="ECO:0007669"/>
    <property type="project" value="UniProtKB-KW"/>
</dbReference>
<accession>A0A8H4TDF6</accession>
<feature type="domain" description="Peptidase M16 N-terminal" evidence="8">
    <location>
        <begin position="74"/>
        <end position="224"/>
    </location>
</feature>
<feature type="region of interest" description="Disordered" evidence="7">
    <location>
        <begin position="942"/>
        <end position="971"/>
    </location>
</feature>
<evidence type="ECO:0000259" key="8">
    <source>
        <dbReference type="Pfam" id="PF00675"/>
    </source>
</evidence>
<comment type="similarity">
    <text evidence="1">Belongs to the peptidase M16 family.</text>
</comment>
<name>A0A8H4TDF6_9HYPO</name>
<evidence type="ECO:0000256" key="1">
    <source>
        <dbReference type="ARBA" id="ARBA00007261"/>
    </source>
</evidence>
<evidence type="ECO:0000256" key="7">
    <source>
        <dbReference type="SAM" id="MobiDB-lite"/>
    </source>
</evidence>
<feature type="compositionally biased region" description="Basic and acidic residues" evidence="7">
    <location>
        <begin position="944"/>
        <end position="959"/>
    </location>
</feature>
<evidence type="ECO:0000256" key="5">
    <source>
        <dbReference type="ARBA" id="ARBA00022833"/>
    </source>
</evidence>
<reference evidence="11" key="2">
    <citation type="submission" date="2020-05" db="EMBL/GenBank/DDBJ databases">
        <authorList>
            <person name="Kim H.-S."/>
            <person name="Proctor R.H."/>
            <person name="Brown D.W."/>
        </authorList>
    </citation>
    <scope>NUCLEOTIDE SEQUENCE</scope>
    <source>
        <strain evidence="11">NRRL 20472</strain>
    </source>
</reference>
<dbReference type="AlphaFoldDB" id="A0A8H4TDF6"/>
<keyword evidence="5" id="KW-0862">Zinc</keyword>
<dbReference type="EMBL" id="JABEXW010000765">
    <property type="protein sequence ID" value="KAF4955933.1"/>
    <property type="molecule type" value="Genomic_DNA"/>
</dbReference>
<keyword evidence="12" id="KW-1185">Reference proteome</keyword>
<dbReference type="GO" id="GO:0043171">
    <property type="term" value="P:peptide catabolic process"/>
    <property type="evidence" value="ECO:0007669"/>
    <property type="project" value="TreeGrafter"/>
</dbReference>
<dbReference type="Pfam" id="PF16187">
    <property type="entry name" value="Peptidase_M16_M"/>
    <property type="match status" value="1"/>
</dbReference>
<dbReference type="Proteomes" id="UP000622797">
    <property type="component" value="Unassembled WGS sequence"/>
</dbReference>
<dbReference type="Pfam" id="PF00675">
    <property type="entry name" value="Peptidase_M16"/>
    <property type="match status" value="1"/>
</dbReference>
<evidence type="ECO:0000256" key="4">
    <source>
        <dbReference type="ARBA" id="ARBA00022801"/>
    </source>
</evidence>
<sequence>MDIANTFAYVSPPCPLFPNNFTSDDCPLSMPHSQHDGETTAAGIPVTLVTDNLEKPSLDDRDYRVTRLSNDLEMALVHDPKTNYAGGVVAVGVGSFSDDSAIPGIVHAIEHSIPMGTEKYPAENDYKDYIINNGGDCKAMTWSTWTTFSFHVSAAPGNDQHPSDINPSPLRGALDRLAQFFIAPLFLPETLDGALKTVDSENCGYLEDDLHRLNQLERSLNNPDHPSSNFTVGSLKTLKTIPEKRGINIRDKFIHFCDNYHSANRMTLVIVGKEPVDLLEKWATESFSPILNRNLARCSWPEHSLFRDSDLGMQCFAKPIKELREIRLYFPFVDEESMPGAQPGEYLSHLIQREDSGSILSYIKAKGWAKKLTAAAVPTCPGTPARFTVVIRLEPEGLENYSKIIKVFFQYVSILKETPPQEWIFQELKRVADIDFEWSEKTPPISLIHQISSAMRTPMPREWLLKGPHHPREFDPDQIVKALATIHPDNFQMLVVSQTYPGKWDEKEKWYGTEYHREKIPDPLMEELRKAATASPKDRISALHLPNKNKFIPDKLEVEKKEVQEPALCPTLLRVDNIARTWWKKDDRFWRPRAVVKVRLRSPLVWASAENMAMTLIFSSLVNEALKEPLYQTELAGLQYNVEIDVHGLVIEVSGYNSKVPMLLELVVAKVRGLDINGDSFNSLRRGNIRAHKNWLLQLPACQTDDYANWLNTPERYFTMEERISGLTNVTLEGIRHFQNQLLGQLFIDVYVLGNIDKKEALDLTDMVVSTLDSRAFSKLQWPIPRSLILPEGSNYVFKKTLENKNNVNNCVDTWFYVGSRENRECRTKLLLLEQMLRQPVINQLRTEENLGYQVASGHKDFSMTSAFCFRIQGQMTTDFLDSRIEAFLKKYADTLGDMSQHDAERIRLLTKSTMVEFFDQYFSPASSQRARLSIHLQAQSKAEGIDQRQKEAQKKADEGPSAGDAVKNAEEITDVRKYKAGLTASPGARPVKDISELEEVYA</sequence>
<proteinExistence type="inferred from homology"/>
<reference evidence="11" key="1">
    <citation type="journal article" date="2020" name="BMC Genomics">
        <title>Correction to: Identification and distribution of gene clusters required for synthesis of sphingolipid metabolism inhibitors in diverse species of the filamentous fungus Fusarium.</title>
        <authorList>
            <person name="Kim H.S."/>
            <person name="Lohmar J.M."/>
            <person name="Busman M."/>
            <person name="Brown D.W."/>
            <person name="Naumann T.A."/>
            <person name="Divon H.H."/>
            <person name="Lysoe E."/>
            <person name="Uhlig S."/>
            <person name="Proctor R.H."/>
        </authorList>
    </citation>
    <scope>NUCLEOTIDE SEQUENCE</scope>
    <source>
        <strain evidence="11">NRRL 20472</strain>
    </source>
</reference>
<organism evidence="11 12">
    <name type="scientific">Fusarium sarcochroum</name>
    <dbReference type="NCBI Taxonomy" id="1208366"/>
    <lineage>
        <taxon>Eukaryota</taxon>
        <taxon>Fungi</taxon>
        <taxon>Dikarya</taxon>
        <taxon>Ascomycota</taxon>
        <taxon>Pezizomycotina</taxon>
        <taxon>Sordariomycetes</taxon>
        <taxon>Hypocreomycetidae</taxon>
        <taxon>Hypocreales</taxon>
        <taxon>Nectriaceae</taxon>
        <taxon>Fusarium</taxon>
        <taxon>Fusarium lateritium species complex</taxon>
    </lineage>
</organism>
<feature type="domain" description="Peptidase M16 C-terminal" evidence="9">
    <location>
        <begin position="250"/>
        <end position="430"/>
    </location>
</feature>
<keyword evidence="3" id="KW-0479">Metal-binding</keyword>
<evidence type="ECO:0000259" key="9">
    <source>
        <dbReference type="Pfam" id="PF05193"/>
    </source>
</evidence>
<dbReference type="GO" id="GO:0004222">
    <property type="term" value="F:metalloendopeptidase activity"/>
    <property type="evidence" value="ECO:0007669"/>
    <property type="project" value="TreeGrafter"/>
</dbReference>
<dbReference type="InterPro" id="IPR011765">
    <property type="entry name" value="Pept_M16_N"/>
</dbReference>
<keyword evidence="6" id="KW-0482">Metalloprotease</keyword>
<dbReference type="SUPFAM" id="SSF63411">
    <property type="entry name" value="LuxS/MPP-like metallohydrolase"/>
    <property type="match status" value="4"/>
</dbReference>
<comment type="caution">
    <text evidence="11">The sequence shown here is derived from an EMBL/GenBank/DDBJ whole genome shotgun (WGS) entry which is preliminary data.</text>
</comment>
<dbReference type="InterPro" id="IPR007863">
    <property type="entry name" value="Peptidase_M16_C"/>
</dbReference>
<gene>
    <name evidence="11" type="ORF">FSARC_11712</name>
</gene>
<dbReference type="InterPro" id="IPR050626">
    <property type="entry name" value="Peptidase_M16"/>
</dbReference>
<keyword evidence="2" id="KW-0645">Protease</keyword>
<dbReference type="Gene3D" id="3.30.830.10">
    <property type="entry name" value="Metalloenzyme, LuxS/M16 peptidase-like"/>
    <property type="match status" value="5"/>
</dbReference>
<evidence type="ECO:0000259" key="10">
    <source>
        <dbReference type="Pfam" id="PF16187"/>
    </source>
</evidence>
<dbReference type="InterPro" id="IPR032632">
    <property type="entry name" value="Peptidase_M16_M"/>
</dbReference>
<dbReference type="GO" id="GO:0051603">
    <property type="term" value="P:proteolysis involved in protein catabolic process"/>
    <property type="evidence" value="ECO:0007669"/>
    <property type="project" value="TreeGrafter"/>
</dbReference>
<dbReference type="OrthoDB" id="952271at2759"/>
<feature type="domain" description="Peptidase M16 middle/third" evidence="10">
    <location>
        <begin position="436"/>
        <end position="724"/>
    </location>
</feature>
<protein>
    <recommendedName>
        <fullName evidence="13">Insulysin</fullName>
    </recommendedName>
</protein>
<evidence type="ECO:0000256" key="2">
    <source>
        <dbReference type="ARBA" id="ARBA00022670"/>
    </source>
</evidence>
<evidence type="ECO:0000256" key="6">
    <source>
        <dbReference type="ARBA" id="ARBA00023049"/>
    </source>
</evidence>
<dbReference type="Pfam" id="PF05193">
    <property type="entry name" value="Peptidase_M16_C"/>
    <property type="match status" value="2"/>
</dbReference>
<evidence type="ECO:0000313" key="12">
    <source>
        <dbReference type="Proteomes" id="UP000622797"/>
    </source>
</evidence>
<evidence type="ECO:0008006" key="13">
    <source>
        <dbReference type="Google" id="ProtNLM"/>
    </source>
</evidence>
<dbReference type="FunFam" id="3.30.830.10:FF:000005">
    <property type="entry name" value="nardilysin isoform X1"/>
    <property type="match status" value="1"/>
</dbReference>
<dbReference type="PANTHER" id="PTHR43690">
    <property type="entry name" value="NARDILYSIN"/>
    <property type="match status" value="1"/>
</dbReference>
<dbReference type="GO" id="GO:0005739">
    <property type="term" value="C:mitochondrion"/>
    <property type="evidence" value="ECO:0007669"/>
    <property type="project" value="TreeGrafter"/>
</dbReference>
<keyword evidence="4" id="KW-0378">Hydrolase</keyword>
<dbReference type="PANTHER" id="PTHR43690:SF18">
    <property type="entry name" value="INSULIN-DEGRADING ENZYME-RELATED"/>
    <property type="match status" value="1"/>
</dbReference>
<dbReference type="GO" id="GO:0005829">
    <property type="term" value="C:cytosol"/>
    <property type="evidence" value="ECO:0007669"/>
    <property type="project" value="TreeGrafter"/>
</dbReference>